<name>A0A939EL22_9HYPH</name>
<dbReference type="SUPFAM" id="SSF52833">
    <property type="entry name" value="Thioredoxin-like"/>
    <property type="match status" value="1"/>
</dbReference>
<dbReference type="EMBL" id="JAFLNF010000002">
    <property type="protein sequence ID" value="MBO0344591.1"/>
    <property type="molecule type" value="Genomic_DNA"/>
</dbReference>
<reference evidence="2" key="1">
    <citation type="submission" date="2021-03" db="EMBL/GenBank/DDBJ databases">
        <title>Roseibium sp. CAU 1637 isolated from Incheon.</title>
        <authorList>
            <person name="Kim W."/>
        </authorList>
    </citation>
    <scope>NUCLEOTIDE SEQUENCE</scope>
    <source>
        <strain evidence="2">CAU 1637</strain>
    </source>
</reference>
<protein>
    <submittedName>
        <fullName evidence="2">Glutathione S-transferase family protein</fullName>
    </submittedName>
</protein>
<dbReference type="InterPro" id="IPR040079">
    <property type="entry name" value="Glutathione_S-Trfase"/>
</dbReference>
<dbReference type="GO" id="GO:0006749">
    <property type="term" value="P:glutathione metabolic process"/>
    <property type="evidence" value="ECO:0007669"/>
    <property type="project" value="TreeGrafter"/>
</dbReference>
<organism evidence="2 3">
    <name type="scientific">Roseibium limicola</name>
    <dbReference type="NCBI Taxonomy" id="2816037"/>
    <lineage>
        <taxon>Bacteria</taxon>
        <taxon>Pseudomonadati</taxon>
        <taxon>Pseudomonadota</taxon>
        <taxon>Alphaproteobacteria</taxon>
        <taxon>Hyphomicrobiales</taxon>
        <taxon>Stappiaceae</taxon>
        <taxon>Roseibium</taxon>
    </lineage>
</organism>
<dbReference type="Pfam" id="PF13410">
    <property type="entry name" value="GST_C_2"/>
    <property type="match status" value="1"/>
</dbReference>
<dbReference type="InterPro" id="IPR004045">
    <property type="entry name" value="Glutathione_S-Trfase_N"/>
</dbReference>
<keyword evidence="3" id="KW-1185">Reference proteome</keyword>
<dbReference type="PANTHER" id="PTHR42673">
    <property type="entry name" value="MALEYLACETOACETATE ISOMERASE"/>
    <property type="match status" value="1"/>
</dbReference>
<dbReference type="CDD" id="cd03194">
    <property type="entry name" value="GST_C_3"/>
    <property type="match status" value="1"/>
</dbReference>
<dbReference type="PANTHER" id="PTHR42673:SF4">
    <property type="entry name" value="MALEYLACETOACETATE ISOMERASE"/>
    <property type="match status" value="1"/>
</dbReference>
<dbReference type="GO" id="GO:0006559">
    <property type="term" value="P:L-phenylalanine catabolic process"/>
    <property type="evidence" value="ECO:0007669"/>
    <property type="project" value="TreeGrafter"/>
</dbReference>
<dbReference type="RefSeq" id="WP_206938706.1">
    <property type="nucleotide sequence ID" value="NZ_JAFLNF010000002.1"/>
</dbReference>
<feature type="domain" description="GST N-terminal" evidence="1">
    <location>
        <begin position="4"/>
        <end position="84"/>
    </location>
</feature>
<dbReference type="AlphaFoldDB" id="A0A939EL22"/>
<dbReference type="Proteomes" id="UP000664779">
    <property type="component" value="Unassembled WGS sequence"/>
</dbReference>
<accession>A0A939EL22</accession>
<gene>
    <name evidence="2" type="ORF">J0X15_05105</name>
</gene>
<comment type="caution">
    <text evidence="2">The sequence shown here is derived from an EMBL/GenBank/DDBJ whole genome shotgun (WGS) entry which is preliminary data.</text>
</comment>
<dbReference type="GO" id="GO:0004364">
    <property type="term" value="F:glutathione transferase activity"/>
    <property type="evidence" value="ECO:0007669"/>
    <property type="project" value="TreeGrafter"/>
</dbReference>
<proteinExistence type="predicted"/>
<dbReference type="Gene3D" id="3.40.30.10">
    <property type="entry name" value="Glutaredoxin"/>
    <property type="match status" value="1"/>
</dbReference>
<dbReference type="SFLD" id="SFLDS00019">
    <property type="entry name" value="Glutathione_Transferase_(cytos"/>
    <property type="match status" value="1"/>
</dbReference>
<dbReference type="GO" id="GO:0016034">
    <property type="term" value="F:maleylacetoacetate isomerase activity"/>
    <property type="evidence" value="ECO:0007669"/>
    <property type="project" value="TreeGrafter"/>
</dbReference>
<evidence type="ECO:0000313" key="2">
    <source>
        <dbReference type="EMBL" id="MBO0344591.1"/>
    </source>
</evidence>
<dbReference type="PROSITE" id="PS50404">
    <property type="entry name" value="GST_NTER"/>
    <property type="match status" value="1"/>
</dbReference>
<evidence type="ECO:0000259" key="1">
    <source>
        <dbReference type="PROSITE" id="PS50404"/>
    </source>
</evidence>
<dbReference type="Gene3D" id="1.20.1050.10">
    <property type="match status" value="1"/>
</dbReference>
<sequence length="216" mass="23775">MTDLLLYIGNKNYSSWSMRAWVALKAAGVPFREELIPFDFEAGNPNIKAVSNSGKVPCLKDGQLEVWESLAIIEYVAELFPDAEIWPRKVTERAYARAVSTEMATGFSALRSACPMNLRRAPETLSVGQEVLADIARIEAIWTMCLEASSGPYLFGDFSAADAMYAPVVFRISTYGLPVKGRSKAYMEAVMAHPAVKTWVEEGVQEPWSVAGAELP</sequence>
<dbReference type="CDD" id="cd03043">
    <property type="entry name" value="GST_N_1"/>
    <property type="match status" value="1"/>
</dbReference>
<dbReference type="InterPro" id="IPR036249">
    <property type="entry name" value="Thioredoxin-like_sf"/>
</dbReference>
<dbReference type="InterPro" id="IPR036282">
    <property type="entry name" value="Glutathione-S-Trfase_C_sf"/>
</dbReference>
<dbReference type="Pfam" id="PF13409">
    <property type="entry name" value="GST_N_2"/>
    <property type="match status" value="1"/>
</dbReference>
<evidence type="ECO:0000313" key="3">
    <source>
        <dbReference type="Proteomes" id="UP000664779"/>
    </source>
</evidence>
<dbReference type="SUPFAM" id="SSF47616">
    <property type="entry name" value="GST C-terminal domain-like"/>
    <property type="match status" value="1"/>
</dbReference>